<accession>A0ABN7VDX7</accession>
<evidence type="ECO:0000313" key="1">
    <source>
        <dbReference type="EMBL" id="CAG8762035.1"/>
    </source>
</evidence>
<reference evidence="1 2" key="1">
    <citation type="submission" date="2021-06" db="EMBL/GenBank/DDBJ databases">
        <authorList>
            <person name="Kallberg Y."/>
            <person name="Tangrot J."/>
            <person name="Rosling A."/>
        </authorList>
    </citation>
    <scope>NUCLEOTIDE SEQUENCE [LARGE SCALE GENOMIC DNA]</scope>
    <source>
        <strain evidence="1 2">120-4 pot B 10/14</strain>
    </source>
</reference>
<gene>
    <name evidence="1" type="ORF">GMARGA_LOCUS17588</name>
</gene>
<dbReference type="EMBL" id="CAJVQB010013417">
    <property type="protein sequence ID" value="CAG8762035.1"/>
    <property type="molecule type" value="Genomic_DNA"/>
</dbReference>
<proteinExistence type="predicted"/>
<dbReference type="Proteomes" id="UP000789901">
    <property type="component" value="Unassembled WGS sequence"/>
</dbReference>
<comment type="caution">
    <text evidence="1">The sequence shown here is derived from an EMBL/GenBank/DDBJ whole genome shotgun (WGS) entry which is preliminary data.</text>
</comment>
<organism evidence="1 2">
    <name type="scientific">Gigaspora margarita</name>
    <dbReference type="NCBI Taxonomy" id="4874"/>
    <lineage>
        <taxon>Eukaryota</taxon>
        <taxon>Fungi</taxon>
        <taxon>Fungi incertae sedis</taxon>
        <taxon>Mucoromycota</taxon>
        <taxon>Glomeromycotina</taxon>
        <taxon>Glomeromycetes</taxon>
        <taxon>Diversisporales</taxon>
        <taxon>Gigasporaceae</taxon>
        <taxon>Gigaspora</taxon>
    </lineage>
</organism>
<evidence type="ECO:0000313" key="2">
    <source>
        <dbReference type="Proteomes" id="UP000789901"/>
    </source>
</evidence>
<protein>
    <submittedName>
        <fullName evidence="1">4584_t:CDS:1</fullName>
    </submittedName>
</protein>
<keyword evidence="2" id="KW-1185">Reference proteome</keyword>
<name>A0ABN7VDX7_GIGMA</name>
<sequence>MDIKIKEKGLKDSGFHRAALLSLELWQNLGHTWSEGEELIAQMRQFDTRLLPSTLPYVLGVNTPKIWWGLEGMSKIRSYYMTNIQCELNFADKKLTEADL</sequence>